<sequence length="205" mass="23506">MNPRWLTWARALQAIAQNGLTYARDPFDVERYQAVREVAAEMFAYHTGEPVERLRALFEQEVGHATPKLDVRGVVFQEGRVLLVRERSDGGWTLPGGWVDIHESPRAAVEREVREESGYETRAVKLLALYDRDRHGHPPHPFHIYKLFFRCEIVGGAPASSVETDGVGFFSLERLPPLSLSRVTAAQLERFFQHEQHPDWPTDFD</sequence>
<dbReference type="Pfam" id="PF12535">
    <property type="entry name" value="Nudix_N"/>
    <property type="match status" value="1"/>
</dbReference>
<reference evidence="4 5" key="1">
    <citation type="submission" date="2019-06" db="EMBL/GenBank/DDBJ databases">
        <title>Genome sequence of Litorilinea aerophila BAA-2444.</title>
        <authorList>
            <person name="Maclea K.S."/>
            <person name="Maurais E.G."/>
            <person name="Iannazzi L.C."/>
        </authorList>
    </citation>
    <scope>NUCLEOTIDE SEQUENCE [LARGE SCALE GENOMIC DNA]</scope>
    <source>
        <strain evidence="4 5">ATCC BAA-2444</strain>
    </source>
</reference>
<evidence type="ECO:0000259" key="3">
    <source>
        <dbReference type="PROSITE" id="PS51462"/>
    </source>
</evidence>
<dbReference type="InterPro" id="IPR015797">
    <property type="entry name" value="NUDIX_hydrolase-like_dom_sf"/>
</dbReference>
<dbReference type="CDD" id="cd04672">
    <property type="entry name" value="NUDIX_CDP-Chase_like"/>
    <property type="match status" value="1"/>
</dbReference>
<dbReference type="Gene3D" id="3.90.79.10">
    <property type="entry name" value="Nucleoside Triphosphate Pyrophosphohydrolase"/>
    <property type="match status" value="1"/>
</dbReference>
<dbReference type="InParanoid" id="A0A540VIL7"/>
<evidence type="ECO:0000256" key="1">
    <source>
        <dbReference type="ARBA" id="ARBA00001946"/>
    </source>
</evidence>
<keyword evidence="5" id="KW-1185">Reference proteome</keyword>
<dbReference type="FunCoup" id="A0A540VIL7">
    <property type="interactions" value="3"/>
</dbReference>
<feature type="domain" description="Nudix hydrolase" evidence="3">
    <location>
        <begin position="66"/>
        <end position="193"/>
    </location>
</feature>
<dbReference type="OrthoDB" id="9804442at2"/>
<dbReference type="RefSeq" id="WP_141609332.1">
    <property type="nucleotide sequence ID" value="NZ_VIGC02000007.1"/>
</dbReference>
<dbReference type="InterPro" id="IPR020084">
    <property type="entry name" value="NUDIX_hydrolase_CS"/>
</dbReference>
<dbReference type="Proteomes" id="UP000317371">
    <property type="component" value="Unassembled WGS sequence"/>
</dbReference>
<dbReference type="PANTHER" id="PTHR43046:SF16">
    <property type="entry name" value="ADP-RIBOSE PYROPHOSPHATASE YJHB-RELATED"/>
    <property type="match status" value="1"/>
</dbReference>
<dbReference type="PANTHER" id="PTHR43046">
    <property type="entry name" value="GDP-MANNOSE MANNOSYL HYDROLASE"/>
    <property type="match status" value="1"/>
</dbReference>
<dbReference type="GO" id="GO:0016787">
    <property type="term" value="F:hydrolase activity"/>
    <property type="evidence" value="ECO:0007669"/>
    <property type="project" value="UniProtKB-KW"/>
</dbReference>
<dbReference type="AlphaFoldDB" id="A0A540VIL7"/>
<evidence type="ECO:0000256" key="2">
    <source>
        <dbReference type="ARBA" id="ARBA00022801"/>
    </source>
</evidence>
<dbReference type="SUPFAM" id="SSF55811">
    <property type="entry name" value="Nudix"/>
    <property type="match status" value="1"/>
</dbReference>
<protein>
    <submittedName>
        <fullName evidence="4">NUDIX hydrolase</fullName>
    </submittedName>
</protein>
<comment type="cofactor">
    <cofactor evidence="1">
        <name>Mg(2+)</name>
        <dbReference type="ChEBI" id="CHEBI:18420"/>
    </cofactor>
</comment>
<evidence type="ECO:0000313" key="4">
    <source>
        <dbReference type="EMBL" id="TQE96590.1"/>
    </source>
</evidence>
<comment type="caution">
    <text evidence="4">The sequence shown here is derived from an EMBL/GenBank/DDBJ whole genome shotgun (WGS) entry which is preliminary data.</text>
</comment>
<accession>A0A540VIL7</accession>
<dbReference type="Pfam" id="PF00293">
    <property type="entry name" value="NUDIX"/>
    <property type="match status" value="1"/>
</dbReference>
<gene>
    <name evidence="4" type="ORF">FKZ61_06775</name>
</gene>
<dbReference type="InterPro" id="IPR000086">
    <property type="entry name" value="NUDIX_hydrolase_dom"/>
</dbReference>
<evidence type="ECO:0000313" key="5">
    <source>
        <dbReference type="Proteomes" id="UP000317371"/>
    </source>
</evidence>
<dbReference type="InterPro" id="IPR059176">
    <property type="entry name" value="UDP-X_N"/>
</dbReference>
<dbReference type="PROSITE" id="PS00893">
    <property type="entry name" value="NUDIX_BOX"/>
    <property type="match status" value="1"/>
</dbReference>
<organism evidence="4 5">
    <name type="scientific">Litorilinea aerophila</name>
    <dbReference type="NCBI Taxonomy" id="1204385"/>
    <lineage>
        <taxon>Bacteria</taxon>
        <taxon>Bacillati</taxon>
        <taxon>Chloroflexota</taxon>
        <taxon>Caldilineae</taxon>
        <taxon>Caldilineales</taxon>
        <taxon>Caldilineaceae</taxon>
        <taxon>Litorilinea</taxon>
    </lineage>
</organism>
<dbReference type="PROSITE" id="PS51462">
    <property type="entry name" value="NUDIX"/>
    <property type="match status" value="1"/>
</dbReference>
<name>A0A540VIL7_9CHLR</name>
<proteinExistence type="predicted"/>
<dbReference type="Gene3D" id="6.10.250.1120">
    <property type="match status" value="1"/>
</dbReference>
<dbReference type="EMBL" id="VIGC01000007">
    <property type="protein sequence ID" value="TQE96590.1"/>
    <property type="molecule type" value="Genomic_DNA"/>
</dbReference>
<keyword evidence="2 4" id="KW-0378">Hydrolase</keyword>